<protein>
    <submittedName>
        <fullName evidence="1">Uncharacterized protein</fullName>
    </submittedName>
</protein>
<keyword evidence="2" id="KW-1185">Reference proteome</keyword>
<comment type="caution">
    <text evidence="1">The sequence shown here is derived from an EMBL/GenBank/DDBJ whole genome shotgun (WGS) entry which is preliminary data.</text>
</comment>
<sequence length="86" mass="10310">MDIKTFLTLNKDNKKISQEGKKELFYYFERTIKNSFLDIDINYKDLSSYQEKNKNTFMREKHLNEYNIGLASNLIACYDDKVLIIK</sequence>
<accession>A0ABX5B555</accession>
<evidence type="ECO:0000313" key="2">
    <source>
        <dbReference type="Proteomes" id="UP000238924"/>
    </source>
</evidence>
<reference evidence="1 2" key="1">
    <citation type="submission" date="2014-04" db="EMBL/GenBank/DDBJ databases">
        <title>Whole genome sequence of 'Brachyspira hampsonii' D13-03603F2.</title>
        <authorList>
            <person name="Patterson A.H."/>
            <person name="Chaban B."/>
            <person name="Fernando C."/>
            <person name="Harding J.C."/>
            <person name="Hill J.E."/>
        </authorList>
    </citation>
    <scope>NUCLEOTIDE SEQUENCE [LARGE SCALE GENOMIC DNA]</scope>
    <source>
        <strain evidence="1 2">D13-03603F2</strain>
    </source>
</reference>
<dbReference type="EMBL" id="JJMJ01000121">
    <property type="protein sequence ID" value="PPS21939.1"/>
    <property type="molecule type" value="Genomic_DNA"/>
</dbReference>
<evidence type="ECO:0000313" key="1">
    <source>
        <dbReference type="EMBL" id="PPS21939.1"/>
    </source>
</evidence>
<name>A0ABX5B555_9SPIR</name>
<dbReference type="Proteomes" id="UP000238924">
    <property type="component" value="Unassembled WGS sequence"/>
</dbReference>
<gene>
    <name evidence="1" type="ORF">DJ52_07820</name>
</gene>
<dbReference type="RefSeq" id="WP_104618543.1">
    <property type="nucleotide sequence ID" value="NZ_JAWLPZ010000005.1"/>
</dbReference>
<organism evidence="1 2">
    <name type="scientific">Brachyspira murdochii</name>
    <dbReference type="NCBI Taxonomy" id="84378"/>
    <lineage>
        <taxon>Bacteria</taxon>
        <taxon>Pseudomonadati</taxon>
        <taxon>Spirochaetota</taxon>
        <taxon>Spirochaetia</taxon>
        <taxon>Brachyspirales</taxon>
        <taxon>Brachyspiraceae</taxon>
        <taxon>Brachyspira</taxon>
    </lineage>
</organism>
<proteinExistence type="predicted"/>